<dbReference type="SUPFAM" id="SSF51126">
    <property type="entry name" value="Pectin lyase-like"/>
    <property type="match status" value="1"/>
</dbReference>
<evidence type="ECO:0000256" key="1">
    <source>
        <dbReference type="SAM" id="SignalP"/>
    </source>
</evidence>
<dbReference type="EMBL" id="MFYX01000105">
    <property type="protein sequence ID" value="OGK02584.1"/>
    <property type="molecule type" value="Genomic_DNA"/>
</dbReference>
<dbReference type="Proteomes" id="UP000179243">
    <property type="component" value="Unassembled WGS sequence"/>
</dbReference>
<dbReference type="AlphaFoldDB" id="A0A1F7F7C9"/>
<dbReference type="InterPro" id="IPR025965">
    <property type="entry name" value="FlgD/Vpr_Ig-like"/>
</dbReference>
<dbReference type="Gene3D" id="2.60.40.4070">
    <property type="match status" value="1"/>
</dbReference>
<accession>A0A1F7F7C9</accession>
<feature type="signal peptide" evidence="1">
    <location>
        <begin position="1"/>
        <end position="20"/>
    </location>
</feature>
<evidence type="ECO:0000313" key="4">
    <source>
        <dbReference type="Proteomes" id="UP000179243"/>
    </source>
</evidence>
<gene>
    <name evidence="3" type="ORF">A2519_12270</name>
</gene>
<evidence type="ECO:0000259" key="2">
    <source>
        <dbReference type="Pfam" id="PF13860"/>
    </source>
</evidence>
<dbReference type="InterPro" id="IPR012334">
    <property type="entry name" value="Pectin_lyas_fold"/>
</dbReference>
<sequence>MYHILIITMLCCACCVQGYANYDGKTVPPLPTPSNVVYCTTAIQFRMALLTQTANRSIVLMNGVYNVANYEPLSISASGLSIRGITDDPNGAVIVGKGMNNCVDVEEDMFRMVGGSNVTFANLTITESRCHGVKFQSGATSHTVFHNVHFLNIGERMIKGPATLNAPGCTVRYCLFEDTIIPPSIRCGSSATDSSGDYIAAMDIMAADSWVIHDNVFLNIKGPNGQGRAAVFLWNGNVNMVTERNTFIGCDKSISYGNLSGATASVTGGIIRNNFIIPGTACGIELIDAVNIKAYNNTSFTALTLGNGPIICARTQGCEIKNNIIFGGFAFLEGPTPDTSRNIAVTRTLKTVVSRWFADEAQGKLHLKTDTASAVNTGLALAEITSDWDNLPRSDGHTDIGADELSNNATAVNFAAIANGEPFLAVPQPNPFNPSTTVWYGIPTRGIGKELLLTVTTPDGKLVKTLKQGQTSAGTHSAVWDGTTNTGKKASSGTYLFNLNAGEYHKTVKAILAK</sequence>
<dbReference type="Pfam" id="PF13860">
    <property type="entry name" value="FlgD_ig"/>
    <property type="match status" value="1"/>
</dbReference>
<keyword evidence="1" id="KW-0732">Signal</keyword>
<dbReference type="Gene3D" id="2.160.20.10">
    <property type="entry name" value="Single-stranded right-handed beta-helix, Pectin lyase-like"/>
    <property type="match status" value="1"/>
</dbReference>
<proteinExistence type="predicted"/>
<feature type="domain" description="FlgD/Vpr Ig-like" evidence="2">
    <location>
        <begin position="450"/>
        <end position="501"/>
    </location>
</feature>
<feature type="chain" id="PRO_5009528458" description="FlgD/Vpr Ig-like domain-containing protein" evidence="1">
    <location>
        <begin position="21"/>
        <end position="514"/>
    </location>
</feature>
<organism evidence="3 4">
    <name type="scientific">Candidatus Raymondbacteria bacterium RIFOXYD12_FULL_49_13</name>
    <dbReference type="NCBI Taxonomy" id="1817890"/>
    <lineage>
        <taxon>Bacteria</taxon>
        <taxon>Raymondiibacteriota</taxon>
    </lineage>
</organism>
<protein>
    <recommendedName>
        <fullName evidence="2">FlgD/Vpr Ig-like domain-containing protein</fullName>
    </recommendedName>
</protein>
<reference evidence="3 4" key="1">
    <citation type="journal article" date="2016" name="Nat. Commun.">
        <title>Thousands of microbial genomes shed light on interconnected biogeochemical processes in an aquifer system.</title>
        <authorList>
            <person name="Anantharaman K."/>
            <person name="Brown C.T."/>
            <person name="Hug L.A."/>
            <person name="Sharon I."/>
            <person name="Castelle C.J."/>
            <person name="Probst A.J."/>
            <person name="Thomas B.C."/>
            <person name="Singh A."/>
            <person name="Wilkins M.J."/>
            <person name="Karaoz U."/>
            <person name="Brodie E.L."/>
            <person name="Williams K.H."/>
            <person name="Hubbard S.S."/>
            <person name="Banfield J.F."/>
        </authorList>
    </citation>
    <scope>NUCLEOTIDE SEQUENCE [LARGE SCALE GENOMIC DNA]</scope>
</reference>
<name>A0A1F7F7C9_UNCRA</name>
<evidence type="ECO:0000313" key="3">
    <source>
        <dbReference type="EMBL" id="OGK02584.1"/>
    </source>
</evidence>
<dbReference type="InterPro" id="IPR011050">
    <property type="entry name" value="Pectin_lyase_fold/virulence"/>
</dbReference>
<comment type="caution">
    <text evidence="3">The sequence shown here is derived from an EMBL/GenBank/DDBJ whole genome shotgun (WGS) entry which is preliminary data.</text>
</comment>